<dbReference type="Gene3D" id="3.30.450.20">
    <property type="entry name" value="PAS domain"/>
    <property type="match status" value="1"/>
</dbReference>
<keyword evidence="7 8" id="KW-0472">Membrane</keyword>
<keyword evidence="4" id="KW-0808">Transferase</keyword>
<organism evidence="11 12">
    <name type="scientific">Geomesophilobacter sediminis</name>
    <dbReference type="NCBI Taxonomy" id="2798584"/>
    <lineage>
        <taxon>Bacteria</taxon>
        <taxon>Pseudomonadati</taxon>
        <taxon>Thermodesulfobacteriota</taxon>
        <taxon>Desulfuromonadia</taxon>
        <taxon>Geobacterales</taxon>
        <taxon>Geobacteraceae</taxon>
        <taxon>Geomesophilobacter</taxon>
    </lineage>
</organism>
<dbReference type="Pfam" id="PF00512">
    <property type="entry name" value="HisKA"/>
    <property type="match status" value="1"/>
</dbReference>
<dbReference type="Pfam" id="PF08448">
    <property type="entry name" value="PAS_4"/>
    <property type="match status" value="1"/>
</dbReference>
<evidence type="ECO:0000259" key="9">
    <source>
        <dbReference type="PROSITE" id="PS50109"/>
    </source>
</evidence>
<keyword evidence="8" id="KW-0812">Transmembrane</keyword>
<dbReference type="PROSITE" id="PS50109">
    <property type="entry name" value="HIS_KIN"/>
    <property type="match status" value="1"/>
</dbReference>
<dbReference type="InterPro" id="IPR036097">
    <property type="entry name" value="HisK_dim/P_sf"/>
</dbReference>
<dbReference type="GO" id="GO:0005886">
    <property type="term" value="C:plasma membrane"/>
    <property type="evidence" value="ECO:0007669"/>
    <property type="project" value="TreeGrafter"/>
</dbReference>
<dbReference type="SUPFAM" id="SSF55874">
    <property type="entry name" value="ATPase domain of HSP90 chaperone/DNA topoisomerase II/histidine kinase"/>
    <property type="match status" value="1"/>
</dbReference>
<dbReference type="PROSITE" id="PS50112">
    <property type="entry name" value="PAS"/>
    <property type="match status" value="1"/>
</dbReference>
<reference evidence="11" key="1">
    <citation type="submission" date="2020-12" db="EMBL/GenBank/DDBJ databases">
        <title>Geomonas sp. Red875, isolated from river sediment.</title>
        <authorList>
            <person name="Xu Z."/>
            <person name="Zhang Z."/>
            <person name="Masuda Y."/>
            <person name="Itoh H."/>
            <person name="Senoo K."/>
        </authorList>
    </citation>
    <scope>NUCLEOTIDE SEQUENCE</scope>
    <source>
        <strain evidence="11">Red875</strain>
    </source>
</reference>
<comment type="catalytic activity">
    <reaction evidence="1">
        <text>ATP + protein L-histidine = ADP + protein N-phospho-L-histidine.</text>
        <dbReference type="EC" id="2.7.13.3"/>
    </reaction>
</comment>
<dbReference type="FunFam" id="3.30.565.10:FF:000006">
    <property type="entry name" value="Sensor histidine kinase WalK"/>
    <property type="match status" value="1"/>
</dbReference>
<protein>
    <recommendedName>
        <fullName evidence="2">histidine kinase</fullName>
        <ecNumber evidence="2">2.7.13.3</ecNumber>
    </recommendedName>
</protein>
<dbReference type="InterPro" id="IPR050351">
    <property type="entry name" value="BphY/WalK/GraS-like"/>
</dbReference>
<dbReference type="Pfam" id="PF02518">
    <property type="entry name" value="HATPase_c"/>
    <property type="match status" value="1"/>
</dbReference>
<feature type="transmembrane region" description="Helical" evidence="8">
    <location>
        <begin position="6"/>
        <end position="29"/>
    </location>
</feature>
<dbReference type="SUPFAM" id="SSF47384">
    <property type="entry name" value="Homodimeric domain of signal transducing histidine kinase"/>
    <property type="match status" value="1"/>
</dbReference>
<keyword evidence="6" id="KW-0902">Two-component regulatory system</keyword>
<dbReference type="InterPro" id="IPR013656">
    <property type="entry name" value="PAS_4"/>
</dbReference>
<dbReference type="FunFam" id="1.10.287.130:FF:000001">
    <property type="entry name" value="Two-component sensor histidine kinase"/>
    <property type="match status" value="1"/>
</dbReference>
<dbReference type="GO" id="GO:0016036">
    <property type="term" value="P:cellular response to phosphate starvation"/>
    <property type="evidence" value="ECO:0007669"/>
    <property type="project" value="TreeGrafter"/>
</dbReference>
<dbReference type="PRINTS" id="PR00344">
    <property type="entry name" value="BCTRLSENSOR"/>
</dbReference>
<evidence type="ECO:0000256" key="4">
    <source>
        <dbReference type="ARBA" id="ARBA00022679"/>
    </source>
</evidence>
<feature type="transmembrane region" description="Helical" evidence="8">
    <location>
        <begin position="41"/>
        <end position="61"/>
    </location>
</feature>
<evidence type="ECO:0000313" key="12">
    <source>
        <dbReference type="Proteomes" id="UP000636888"/>
    </source>
</evidence>
<dbReference type="InterPro" id="IPR000014">
    <property type="entry name" value="PAS"/>
</dbReference>
<gene>
    <name evidence="11" type="ORF">JFN93_06315</name>
</gene>
<dbReference type="InterPro" id="IPR035965">
    <property type="entry name" value="PAS-like_dom_sf"/>
</dbReference>
<dbReference type="EC" id="2.7.13.3" evidence="2"/>
<dbReference type="GO" id="GO:0000155">
    <property type="term" value="F:phosphorelay sensor kinase activity"/>
    <property type="evidence" value="ECO:0007669"/>
    <property type="project" value="InterPro"/>
</dbReference>
<evidence type="ECO:0000256" key="6">
    <source>
        <dbReference type="ARBA" id="ARBA00023012"/>
    </source>
</evidence>
<dbReference type="Gene3D" id="1.10.287.130">
    <property type="match status" value="1"/>
</dbReference>
<dbReference type="CDD" id="cd00130">
    <property type="entry name" value="PAS"/>
    <property type="match status" value="1"/>
</dbReference>
<feature type="domain" description="PAS" evidence="10">
    <location>
        <begin position="121"/>
        <end position="161"/>
    </location>
</feature>
<keyword evidence="8" id="KW-1133">Transmembrane helix</keyword>
<dbReference type="EMBL" id="JAEMHM010000004">
    <property type="protein sequence ID" value="MBJ6724314.1"/>
    <property type="molecule type" value="Genomic_DNA"/>
</dbReference>
<evidence type="ECO:0000313" key="11">
    <source>
        <dbReference type="EMBL" id="MBJ6724314.1"/>
    </source>
</evidence>
<sequence>MNPAAWGMRVMVVVLAVAAPFIYLNTALYRHGASEALWRETQIAASIAFLLALVLMLIDFWCHRAGTRTLQRIAEAAARIGTGEGWSRLGVSSGEPAAAVAAVLNEVALRIDRDLARTKAEKNRLNAILRGMGEGILVVEPSGNIILVNPALRELLSLTESVVGRPLIDISRHPVLHETFRHVMATKTERIEELQLKNTADRIVLTHWVPLTETGALQGVVVVFHDISDIRRLENMRKDFVANVSHELRTPIAIIRGYAETLTSGGPVTPEQSARFLSIILAHSERLASLVGDLLTLSQLESGSISLDLKKVQLGDLAAQVVSLLEQKSQAKGIAVTADLLHNAPPVLADPARVEQVLVNLLDNAIKYTTPGGDVTVSYAVEANLVRVGVHDTGIGIPSRDLPRIFERFYRADSGRSRDEGGTGLGLSIVKHLVQMQGGSVSVESSSRGSSFFFTLKRALGNEQWP</sequence>
<evidence type="ECO:0000256" key="2">
    <source>
        <dbReference type="ARBA" id="ARBA00012438"/>
    </source>
</evidence>
<dbReference type="Proteomes" id="UP000636888">
    <property type="component" value="Unassembled WGS sequence"/>
</dbReference>
<evidence type="ECO:0000256" key="5">
    <source>
        <dbReference type="ARBA" id="ARBA00022777"/>
    </source>
</evidence>
<dbReference type="SMART" id="SM00091">
    <property type="entry name" value="PAS"/>
    <property type="match status" value="1"/>
</dbReference>
<evidence type="ECO:0000256" key="3">
    <source>
        <dbReference type="ARBA" id="ARBA00022553"/>
    </source>
</evidence>
<dbReference type="SMART" id="SM00387">
    <property type="entry name" value="HATPase_c"/>
    <property type="match status" value="1"/>
</dbReference>
<dbReference type="SUPFAM" id="SSF55785">
    <property type="entry name" value="PYP-like sensor domain (PAS domain)"/>
    <property type="match status" value="1"/>
</dbReference>
<dbReference type="InterPro" id="IPR004358">
    <property type="entry name" value="Sig_transdc_His_kin-like_C"/>
</dbReference>
<dbReference type="InterPro" id="IPR036890">
    <property type="entry name" value="HATPase_C_sf"/>
</dbReference>
<dbReference type="PANTHER" id="PTHR45453:SF1">
    <property type="entry name" value="PHOSPHATE REGULON SENSOR PROTEIN PHOR"/>
    <property type="match status" value="1"/>
</dbReference>
<feature type="domain" description="Histidine kinase" evidence="9">
    <location>
        <begin position="243"/>
        <end position="460"/>
    </location>
</feature>
<name>A0A8J7JEA3_9BACT</name>
<dbReference type="InterPro" id="IPR003661">
    <property type="entry name" value="HisK_dim/P_dom"/>
</dbReference>
<dbReference type="Gene3D" id="3.30.565.10">
    <property type="entry name" value="Histidine kinase-like ATPase, C-terminal domain"/>
    <property type="match status" value="1"/>
</dbReference>
<keyword evidence="5" id="KW-0418">Kinase</keyword>
<proteinExistence type="predicted"/>
<accession>A0A8J7JEA3</accession>
<keyword evidence="3" id="KW-0597">Phosphoprotein</keyword>
<dbReference type="PANTHER" id="PTHR45453">
    <property type="entry name" value="PHOSPHATE REGULON SENSOR PROTEIN PHOR"/>
    <property type="match status" value="1"/>
</dbReference>
<evidence type="ECO:0000256" key="1">
    <source>
        <dbReference type="ARBA" id="ARBA00000085"/>
    </source>
</evidence>
<dbReference type="CDD" id="cd00082">
    <property type="entry name" value="HisKA"/>
    <property type="match status" value="1"/>
</dbReference>
<evidence type="ECO:0000256" key="8">
    <source>
        <dbReference type="SAM" id="Phobius"/>
    </source>
</evidence>
<evidence type="ECO:0000259" key="10">
    <source>
        <dbReference type="PROSITE" id="PS50112"/>
    </source>
</evidence>
<dbReference type="GO" id="GO:0004721">
    <property type="term" value="F:phosphoprotein phosphatase activity"/>
    <property type="evidence" value="ECO:0007669"/>
    <property type="project" value="TreeGrafter"/>
</dbReference>
<keyword evidence="12" id="KW-1185">Reference proteome</keyword>
<evidence type="ECO:0000256" key="7">
    <source>
        <dbReference type="ARBA" id="ARBA00023136"/>
    </source>
</evidence>
<dbReference type="NCBIfam" id="TIGR00229">
    <property type="entry name" value="sensory_box"/>
    <property type="match status" value="1"/>
</dbReference>
<dbReference type="RefSeq" id="WP_199383149.1">
    <property type="nucleotide sequence ID" value="NZ_JAEMHM010000004.1"/>
</dbReference>
<dbReference type="AlphaFoldDB" id="A0A8J7JEA3"/>
<dbReference type="InterPro" id="IPR003594">
    <property type="entry name" value="HATPase_dom"/>
</dbReference>
<comment type="caution">
    <text evidence="11">The sequence shown here is derived from an EMBL/GenBank/DDBJ whole genome shotgun (WGS) entry which is preliminary data.</text>
</comment>
<dbReference type="InterPro" id="IPR005467">
    <property type="entry name" value="His_kinase_dom"/>
</dbReference>
<dbReference type="SMART" id="SM00388">
    <property type="entry name" value="HisKA"/>
    <property type="match status" value="1"/>
</dbReference>